<name>A0ABS5PMA2_9FIRM</name>
<dbReference type="Proteomes" id="UP000746471">
    <property type="component" value="Unassembled WGS sequence"/>
</dbReference>
<keyword evidence="3" id="KW-1185">Reference proteome</keyword>
<gene>
    <name evidence="2" type="ORF">KHM83_06415</name>
</gene>
<sequence>MLKKNKWTLLFTFLSIAFIIAMALSDSLFVWAFERHHNVLSWYIRPLFMMPFCFFAYRRNGAGIAVTIFLLLTSMFWFPKPETTSETVAAFLAMEQQYLTAHWSLSKIAVSMLVPITMSALAYAFWQRSLKIGLVIVVLIAFLKILWSVVEGGNSGLSILVPALLGLGICIIAILIFIKFQRRNDDKATH</sequence>
<reference evidence="2 3" key="1">
    <citation type="submission" date="2021-05" db="EMBL/GenBank/DDBJ databases">
        <title>Fusibacter ferrireducens sp. nov., an anaerobic, sulfur- and Fe-reducing bacterium isolated from the mangrove sediment.</title>
        <authorList>
            <person name="Qiu D."/>
        </authorList>
    </citation>
    <scope>NUCLEOTIDE SEQUENCE [LARGE SCALE GENOMIC DNA]</scope>
    <source>
        <strain evidence="2 3">DSM 12116</strain>
    </source>
</reference>
<comment type="caution">
    <text evidence="2">The sequence shown here is derived from an EMBL/GenBank/DDBJ whole genome shotgun (WGS) entry which is preliminary data.</text>
</comment>
<keyword evidence="1" id="KW-1133">Transmembrane helix</keyword>
<proteinExistence type="predicted"/>
<evidence type="ECO:0000313" key="2">
    <source>
        <dbReference type="EMBL" id="MBS7526304.1"/>
    </source>
</evidence>
<dbReference type="RefSeq" id="WP_213236117.1">
    <property type="nucleotide sequence ID" value="NZ_JAHBCL010000009.1"/>
</dbReference>
<feature type="transmembrane region" description="Helical" evidence="1">
    <location>
        <begin position="108"/>
        <end position="125"/>
    </location>
</feature>
<protein>
    <submittedName>
        <fullName evidence="2">Uncharacterized protein</fullName>
    </submittedName>
</protein>
<feature type="transmembrane region" description="Helical" evidence="1">
    <location>
        <begin position="156"/>
        <end position="178"/>
    </location>
</feature>
<organism evidence="2 3">
    <name type="scientific">Fusibacter paucivorans</name>
    <dbReference type="NCBI Taxonomy" id="76009"/>
    <lineage>
        <taxon>Bacteria</taxon>
        <taxon>Bacillati</taxon>
        <taxon>Bacillota</taxon>
        <taxon>Clostridia</taxon>
        <taxon>Eubacteriales</taxon>
        <taxon>Eubacteriales Family XII. Incertae Sedis</taxon>
        <taxon>Fusibacter</taxon>
    </lineage>
</organism>
<keyword evidence="1" id="KW-0472">Membrane</keyword>
<evidence type="ECO:0000256" key="1">
    <source>
        <dbReference type="SAM" id="Phobius"/>
    </source>
</evidence>
<feature type="transmembrane region" description="Helical" evidence="1">
    <location>
        <begin position="62"/>
        <end position="78"/>
    </location>
</feature>
<feature type="transmembrane region" description="Helical" evidence="1">
    <location>
        <begin position="39"/>
        <end position="57"/>
    </location>
</feature>
<dbReference type="EMBL" id="JAHBCL010000009">
    <property type="protein sequence ID" value="MBS7526304.1"/>
    <property type="molecule type" value="Genomic_DNA"/>
</dbReference>
<keyword evidence="1" id="KW-0812">Transmembrane</keyword>
<accession>A0ABS5PMA2</accession>
<evidence type="ECO:0000313" key="3">
    <source>
        <dbReference type="Proteomes" id="UP000746471"/>
    </source>
</evidence>
<feature type="transmembrane region" description="Helical" evidence="1">
    <location>
        <begin position="132"/>
        <end position="150"/>
    </location>
</feature>